<sequence>ILLLFILCLSINRVDADLFVVLLQGSQILTGLRELTLLHTLANIPKTERNKVIFLHTGAQRESPLGIHEVKLVVQSGPSLSNGRGVAQHAHSTLHLGQVASWDNSWGLVVDAHLETSWTPVHKLDGPLGLDGGNGCVDVLGDYVTTVQHAAGHVLAVSGITLHHLVGGLEAGIGDLWHRQLLMDGTKTKLLYLLSRNDRSIGSQGEVDPWVRYQVGLELGKIHIQGTIKPE</sequence>
<dbReference type="EMBL" id="RQTK01000544">
    <property type="protein sequence ID" value="RUS77914.1"/>
    <property type="molecule type" value="Genomic_DNA"/>
</dbReference>
<reference evidence="2 3" key="1">
    <citation type="submission" date="2019-01" db="EMBL/GenBank/DDBJ databases">
        <title>A draft genome assembly of the solar-powered sea slug Elysia chlorotica.</title>
        <authorList>
            <person name="Cai H."/>
            <person name="Li Q."/>
            <person name="Fang X."/>
            <person name="Li J."/>
            <person name="Curtis N.E."/>
            <person name="Altenburger A."/>
            <person name="Shibata T."/>
            <person name="Feng M."/>
            <person name="Maeda T."/>
            <person name="Schwartz J.A."/>
            <person name="Shigenobu S."/>
            <person name="Lundholm N."/>
            <person name="Nishiyama T."/>
            <person name="Yang H."/>
            <person name="Hasebe M."/>
            <person name="Li S."/>
            <person name="Pierce S.K."/>
            <person name="Wang J."/>
        </authorList>
    </citation>
    <scope>NUCLEOTIDE SEQUENCE [LARGE SCALE GENOMIC DNA]</scope>
    <source>
        <strain evidence="2">EC2010</strain>
        <tissue evidence="2">Whole organism of an adult</tissue>
    </source>
</reference>
<proteinExistence type="predicted"/>
<accession>A0A433T8Y9</accession>
<keyword evidence="1" id="KW-0732">Signal</keyword>
<feature type="non-terminal residue" evidence="2">
    <location>
        <position position="231"/>
    </location>
</feature>
<evidence type="ECO:0000313" key="2">
    <source>
        <dbReference type="EMBL" id="RUS77914.1"/>
    </source>
</evidence>
<evidence type="ECO:0000256" key="1">
    <source>
        <dbReference type="SAM" id="SignalP"/>
    </source>
</evidence>
<dbReference type="OrthoDB" id="6277657at2759"/>
<protein>
    <submittedName>
        <fullName evidence="2">Uncharacterized protein</fullName>
    </submittedName>
</protein>
<dbReference type="STRING" id="188477.A0A433T8Y9"/>
<dbReference type="Proteomes" id="UP000271974">
    <property type="component" value="Unassembled WGS sequence"/>
</dbReference>
<feature type="signal peptide" evidence="1">
    <location>
        <begin position="1"/>
        <end position="16"/>
    </location>
</feature>
<keyword evidence="3" id="KW-1185">Reference proteome</keyword>
<feature type="chain" id="PRO_5019464926" evidence="1">
    <location>
        <begin position="17"/>
        <end position="231"/>
    </location>
</feature>
<name>A0A433T8Y9_ELYCH</name>
<dbReference type="AlphaFoldDB" id="A0A433T8Y9"/>
<comment type="caution">
    <text evidence="2">The sequence shown here is derived from an EMBL/GenBank/DDBJ whole genome shotgun (WGS) entry which is preliminary data.</text>
</comment>
<gene>
    <name evidence="2" type="ORF">EGW08_014345</name>
</gene>
<feature type="non-terminal residue" evidence="2">
    <location>
        <position position="1"/>
    </location>
</feature>
<organism evidence="2 3">
    <name type="scientific">Elysia chlorotica</name>
    <name type="common">Eastern emerald elysia</name>
    <name type="synonym">Sea slug</name>
    <dbReference type="NCBI Taxonomy" id="188477"/>
    <lineage>
        <taxon>Eukaryota</taxon>
        <taxon>Metazoa</taxon>
        <taxon>Spiralia</taxon>
        <taxon>Lophotrochozoa</taxon>
        <taxon>Mollusca</taxon>
        <taxon>Gastropoda</taxon>
        <taxon>Heterobranchia</taxon>
        <taxon>Euthyneura</taxon>
        <taxon>Panpulmonata</taxon>
        <taxon>Sacoglossa</taxon>
        <taxon>Placobranchoidea</taxon>
        <taxon>Plakobranchidae</taxon>
        <taxon>Elysia</taxon>
    </lineage>
</organism>
<evidence type="ECO:0000313" key="3">
    <source>
        <dbReference type="Proteomes" id="UP000271974"/>
    </source>
</evidence>